<evidence type="ECO:0000259" key="2">
    <source>
        <dbReference type="PROSITE" id="PS50280"/>
    </source>
</evidence>
<dbReference type="InterPro" id="IPR001214">
    <property type="entry name" value="SET_dom"/>
</dbReference>
<dbReference type="Gene3D" id="2.170.270.10">
    <property type="entry name" value="SET domain"/>
    <property type="match status" value="1"/>
</dbReference>
<evidence type="ECO:0000313" key="4">
    <source>
        <dbReference type="Proteomes" id="UP000316270"/>
    </source>
</evidence>
<dbReference type="PANTHER" id="PTHR47332">
    <property type="entry name" value="SET DOMAIN-CONTAINING PROTEIN 5"/>
    <property type="match status" value="1"/>
</dbReference>
<keyword evidence="1" id="KW-0732">Signal</keyword>
<evidence type="ECO:0000256" key="1">
    <source>
        <dbReference type="SAM" id="SignalP"/>
    </source>
</evidence>
<dbReference type="PROSITE" id="PS50280">
    <property type="entry name" value="SET"/>
    <property type="match status" value="1"/>
</dbReference>
<protein>
    <recommendedName>
        <fullName evidence="2">SET domain-containing protein</fullName>
    </recommendedName>
</protein>
<organism evidence="3 4">
    <name type="scientific">Venturia effusa</name>
    <dbReference type="NCBI Taxonomy" id="50376"/>
    <lineage>
        <taxon>Eukaryota</taxon>
        <taxon>Fungi</taxon>
        <taxon>Dikarya</taxon>
        <taxon>Ascomycota</taxon>
        <taxon>Pezizomycotina</taxon>
        <taxon>Dothideomycetes</taxon>
        <taxon>Pleosporomycetidae</taxon>
        <taxon>Venturiales</taxon>
        <taxon>Venturiaceae</taxon>
        <taxon>Venturia</taxon>
    </lineage>
</organism>
<dbReference type="Proteomes" id="UP000316270">
    <property type="component" value="Chromosome 1"/>
</dbReference>
<dbReference type="OrthoDB" id="265717at2759"/>
<dbReference type="InterPro" id="IPR046341">
    <property type="entry name" value="SET_dom_sf"/>
</dbReference>
<dbReference type="InterPro" id="IPR053185">
    <property type="entry name" value="SET_domain_protein"/>
</dbReference>
<name>A0A517KX48_9PEZI</name>
<reference evidence="3 4" key="1">
    <citation type="submission" date="2019-07" db="EMBL/GenBank/DDBJ databases">
        <title>Finished genome of Venturia effusa.</title>
        <authorList>
            <person name="Young C.A."/>
            <person name="Cox M.P."/>
            <person name="Ganley A.R.D."/>
            <person name="David W.J."/>
        </authorList>
    </citation>
    <scope>NUCLEOTIDE SEQUENCE [LARGE SCALE GENOMIC DNA]</scope>
    <source>
        <strain evidence="4">albino</strain>
    </source>
</reference>
<evidence type="ECO:0000313" key="3">
    <source>
        <dbReference type="EMBL" id="QDS67957.1"/>
    </source>
</evidence>
<dbReference type="Pfam" id="PF00856">
    <property type="entry name" value="SET"/>
    <property type="match status" value="1"/>
</dbReference>
<dbReference type="AlphaFoldDB" id="A0A517KX48"/>
<dbReference type="STRING" id="50376.A0A517KX48"/>
<dbReference type="SMART" id="SM00317">
    <property type="entry name" value="SET"/>
    <property type="match status" value="1"/>
</dbReference>
<dbReference type="EMBL" id="CP042185">
    <property type="protein sequence ID" value="QDS67957.1"/>
    <property type="molecule type" value="Genomic_DNA"/>
</dbReference>
<feature type="domain" description="SET" evidence="2">
    <location>
        <begin position="140"/>
        <end position="281"/>
    </location>
</feature>
<feature type="chain" id="PRO_5021801191" description="SET domain-containing protein" evidence="1">
    <location>
        <begin position="22"/>
        <end position="423"/>
    </location>
</feature>
<dbReference type="PANTHER" id="PTHR47332:SF6">
    <property type="entry name" value="SET DOMAIN-CONTAINING PROTEIN"/>
    <property type="match status" value="1"/>
</dbReference>
<dbReference type="SUPFAM" id="SSF82199">
    <property type="entry name" value="SET domain"/>
    <property type="match status" value="1"/>
</dbReference>
<dbReference type="CDD" id="cd20071">
    <property type="entry name" value="SET_SMYD"/>
    <property type="match status" value="1"/>
</dbReference>
<keyword evidence="4" id="KW-1185">Reference proteome</keyword>
<proteinExistence type="predicted"/>
<sequence>MKIRLTHFSVVCSCLFLTSHARETGSDICSNLGSSEYIFRQLCLRNRSDQPRDNKEKAIASSSQQFLQSRVQSPHPWSYDPECIFSKSLQIDICVWTDINFAAGRGISIIATPDSATAVAKNKIFYDPDLASTANSIFEPPYEIRQLPGRGFGLIANRTVHRGDKIFVHTPILIAQAITETGLEEEELFRLHRVAVERLPEGSRQLFMALHGHFGGDLVYDRFSTNAFNVFDFAAIFPETARINHDCRPNAGYYFDKPTFTHKVHATREISSGVEITISYIDPFLTSQQRLERIPGQWGFNCSCSLCSSSREDLSASDQRLEQILELESQLQDLRTNRTAKVETAEKLVLLYKEERFETSLAKAYVFAALEHIYVGNRRMAQKFAKLAVETTSLWYGPQSEDVKLMDSIAREPERHRHWKLFH</sequence>
<gene>
    <name evidence="3" type="ORF">FKW77_008975</name>
</gene>
<feature type="signal peptide" evidence="1">
    <location>
        <begin position="1"/>
        <end position="21"/>
    </location>
</feature>
<accession>A0A517KX48</accession>